<proteinExistence type="predicted"/>
<evidence type="ECO:0000313" key="3">
    <source>
        <dbReference type="EMBL" id="QII46495.1"/>
    </source>
</evidence>
<reference evidence="3 4" key="1">
    <citation type="submission" date="2020-02" db="EMBL/GenBank/DDBJ databases">
        <title>Complete genome of Muricauda sp. 501str8.</title>
        <authorList>
            <person name="Dong B."/>
            <person name="Zhu S."/>
            <person name="Yang J."/>
            <person name="Chen J."/>
        </authorList>
    </citation>
    <scope>NUCLEOTIDE SEQUENCE [LARGE SCALE GENOMIC DNA]</scope>
    <source>
        <strain evidence="3 4">501str8</strain>
    </source>
</reference>
<dbReference type="RefSeq" id="WP_166249867.1">
    <property type="nucleotide sequence ID" value="NZ_CP049616.1"/>
</dbReference>
<dbReference type="EMBL" id="CP049616">
    <property type="protein sequence ID" value="QII46495.1"/>
    <property type="molecule type" value="Genomic_DNA"/>
</dbReference>
<evidence type="ECO:0000313" key="4">
    <source>
        <dbReference type="Proteomes" id="UP000502928"/>
    </source>
</evidence>
<dbReference type="Proteomes" id="UP000502928">
    <property type="component" value="Chromosome"/>
</dbReference>
<organism evidence="3 4">
    <name type="scientific">Flagellimonas oceani</name>
    <dbReference type="NCBI Taxonomy" id="2698672"/>
    <lineage>
        <taxon>Bacteria</taxon>
        <taxon>Pseudomonadati</taxon>
        <taxon>Bacteroidota</taxon>
        <taxon>Flavobacteriia</taxon>
        <taxon>Flavobacteriales</taxon>
        <taxon>Flavobacteriaceae</taxon>
        <taxon>Flagellimonas</taxon>
    </lineage>
</organism>
<dbReference type="KEGG" id="mut:GVT53_18000"/>
<keyword evidence="1" id="KW-0732">Signal</keyword>
<dbReference type="InterPro" id="IPR003343">
    <property type="entry name" value="Big_2"/>
</dbReference>
<dbReference type="SUPFAM" id="SSF81296">
    <property type="entry name" value="E set domains"/>
    <property type="match status" value="1"/>
</dbReference>
<dbReference type="Gene3D" id="2.60.40.10">
    <property type="entry name" value="Immunoglobulins"/>
    <property type="match status" value="1"/>
</dbReference>
<accession>A0A6G7J6N6</accession>
<evidence type="ECO:0000259" key="2">
    <source>
        <dbReference type="SMART" id="SM00635"/>
    </source>
</evidence>
<dbReference type="SUPFAM" id="SSF49373">
    <property type="entry name" value="Invasin/intimin cell-adhesion fragments"/>
    <property type="match status" value="1"/>
</dbReference>
<feature type="domain" description="BIG2" evidence="2">
    <location>
        <begin position="115"/>
        <end position="188"/>
    </location>
</feature>
<dbReference type="Gene3D" id="2.60.40.1080">
    <property type="match status" value="1"/>
</dbReference>
<feature type="chain" id="PRO_5026277876" description="BIG2 domain-containing protein" evidence="1">
    <location>
        <begin position="21"/>
        <end position="494"/>
    </location>
</feature>
<dbReference type="InterPro" id="IPR008964">
    <property type="entry name" value="Invasin/intimin_cell_adhesion"/>
</dbReference>
<evidence type="ECO:0000256" key="1">
    <source>
        <dbReference type="SAM" id="SignalP"/>
    </source>
</evidence>
<dbReference type="SMART" id="SM00635">
    <property type="entry name" value="BID_2"/>
    <property type="match status" value="1"/>
</dbReference>
<dbReference type="InterPro" id="IPR014756">
    <property type="entry name" value="Ig_E-set"/>
</dbReference>
<dbReference type="InterPro" id="IPR013783">
    <property type="entry name" value="Ig-like_fold"/>
</dbReference>
<gene>
    <name evidence="3" type="ORF">GVT53_18000</name>
</gene>
<dbReference type="PROSITE" id="PS51257">
    <property type="entry name" value="PROKAR_LIPOPROTEIN"/>
    <property type="match status" value="1"/>
</dbReference>
<dbReference type="Pfam" id="PF01833">
    <property type="entry name" value="TIG"/>
    <property type="match status" value="1"/>
</dbReference>
<dbReference type="InterPro" id="IPR002909">
    <property type="entry name" value="IPT_dom"/>
</dbReference>
<dbReference type="Pfam" id="PF02368">
    <property type="entry name" value="Big_2"/>
    <property type="match status" value="1"/>
</dbReference>
<feature type="signal peptide" evidence="1">
    <location>
        <begin position="1"/>
        <end position="20"/>
    </location>
</feature>
<protein>
    <recommendedName>
        <fullName evidence="2">BIG2 domain-containing protein</fullName>
    </recommendedName>
</protein>
<keyword evidence="4" id="KW-1185">Reference proteome</keyword>
<name>A0A6G7J6N6_9FLAO</name>
<dbReference type="AlphaFoldDB" id="A0A6G7J6N6"/>
<sequence>MKRVLLQASLVLSILMVALGCSKDDAPAPIPAPSITNFTPLSGTVGTIVTINGKNFGSTEINNTVKFGTVTAEITSATTTKIEVEVPVGAKTGKISVVANGDTAESTDVFTVEAETPDLALNKSALELYTLEDETLVASGNGGATVNWSSSDPAVAMVDANGKVTAVGAGNATITATVGSQSVNAEVTIVPNVYIGGYESNGTNNVATLWKNGTQTALSTTADNSQVNSVFVVGADIYAAGFDGNTAMVWKNGEELYKLTNGANGARANGIYVEGSDIYAVGEENIDGFFVAKVWKNGNLLKYITNGETNAYGKSIFVDGVDIYVAGHENNGELNIAKVWKNFQVLHDLSDGSNPAEAYSLFWDGTDVHTVGTEIKVGTFVAQIWVNEVLSKELTNGTNNGYARSVFVDGDDVYVAGNDGIAPIIWKNGEVLHQYADGGNYTEANAVYTNIGNVYTSGFAYNGSNNEVKLWKNDEEMTITDGSQDAKSFSIVVE</sequence>